<dbReference type="InterPro" id="IPR011990">
    <property type="entry name" value="TPR-like_helical_dom_sf"/>
</dbReference>
<evidence type="ECO:0000256" key="1">
    <source>
        <dbReference type="ARBA" id="ARBA00022729"/>
    </source>
</evidence>
<dbReference type="Pfam" id="PF13432">
    <property type="entry name" value="TPR_16"/>
    <property type="match status" value="3"/>
</dbReference>
<dbReference type="EMBL" id="CP039396">
    <property type="protein sequence ID" value="QCD41974.1"/>
    <property type="molecule type" value="Genomic_DNA"/>
</dbReference>
<dbReference type="InterPro" id="IPR019734">
    <property type="entry name" value="TPR_rpt"/>
</dbReference>
<evidence type="ECO:0000259" key="4">
    <source>
        <dbReference type="Pfam" id="PF13525"/>
    </source>
</evidence>
<sequence>MYHHREISTFFMKRQFIFTALCCMAAGASHAQYNKPDARGYLERGIHMFDDRNFSGCIDQLTHISQLNPSSSQSEEALYYLGLASQGMGEDRAIDLFRQFLEQYPVSPRRADVMMSIGDYYFTRGNYGQAIQEYSMVNPIALNPDRCDETTYRSAYSYMLLSENTSAASMFRSLQSSPKYGNAARFYLGYLAYAEKDYPLAMQYFRDVDTSREPGNAAPYYEAQISFIQQDYTRALELSRKLIADGTVPQFTPECNRIAGESLYNLGNEEESLPYLWKYCAEASAPEPSAFYILGMDEFRRGDYDAAIKLLQQSANSTSAMGQSAYLFLGQAYLKRGDNNSALMAFENAYRMDFNREVRETAFYNYAVARMDGGRTPFGNSVALLENFLKEYPDSRYSADVQRYIVNGYMSDNDYENALEALDRMPNPSPELQKTKQRVLLVLGSREYTSGKITQAINHLTQAKNMTSGDPSLSRQCDLWLGDCYYSRGSYDEAAACYKNFIASTPKSDFGNRALAYYDLGYTRFDQERYSDALTNFRDAISLLKADNTGLPANLLSDSYNRMADCNYYLSDFNTAAENYAKSYELNPSAGDYALYQLAIMKGLRKDYSGKIGDIDMLISRFPSSGLIPSALLEKAESQSAIGATDKAIATYRKLVEQYSNTAPGRNGYLQLAITYINRGERGKGIDTYKKVITSFPTSEEARIAADDLKQVYAADGDISSFVAFINSVPNAPRYETSELEKLAFQAAENDYVNSGSTSKLNSYINDYPAGADRAHALYYLADAAWNSGNPAEAQGYAVQVLQKHPDASVAEDAMLIKAAAESSLGKTEIAYSTYEELEKRASGANMLREARLGLLRTAADLGKDDDVVATADKILATTAANTSTNTNEIRFMRGMANNNLGNYDIAYKDWKELAANPSDIFGAKSAYYLGNSMFERGMLKEAEEVADKLISSDTPHQYWLARGFILYSDILRKEGKKFEADEYLKSLKSNYPGTEADIFQMIDTRL</sequence>
<keyword evidence="1 3" id="KW-0732">Signal</keyword>
<dbReference type="AlphaFoldDB" id="A0A4P7W226"/>
<dbReference type="InterPro" id="IPR039565">
    <property type="entry name" value="BamD-like"/>
</dbReference>
<name>A0A4P7W226_9BACT</name>
<feature type="chain" id="PRO_5020567168" evidence="3">
    <location>
        <begin position="32"/>
        <end position="1007"/>
    </location>
</feature>
<dbReference type="Gene3D" id="1.25.40.10">
    <property type="entry name" value="Tetratricopeptide repeat domain"/>
    <property type="match status" value="8"/>
</dbReference>
<reference evidence="6" key="1">
    <citation type="submission" date="2019-02" db="EMBL/GenBank/DDBJ databases">
        <title>Isolation and identification of novel species under the genus Muribaculum.</title>
        <authorList>
            <person name="Miyake S."/>
            <person name="Ding Y."/>
            <person name="Low A."/>
            <person name="Soh M."/>
            <person name="Seedorf H."/>
        </authorList>
    </citation>
    <scope>NUCLEOTIDE SEQUENCE [LARGE SCALE GENOMIC DNA]</scope>
    <source>
        <strain evidence="6">H5</strain>
    </source>
</reference>
<proteinExistence type="predicted"/>
<accession>A0A4P7W226</accession>
<dbReference type="KEGG" id="ddb:E7747_06575"/>
<protein>
    <submittedName>
        <fullName evidence="5">Tetratricopeptide repeat protein</fullName>
    </submittedName>
</protein>
<dbReference type="Pfam" id="PF13174">
    <property type="entry name" value="TPR_6"/>
    <property type="match status" value="3"/>
</dbReference>
<dbReference type="SUPFAM" id="SSF48452">
    <property type="entry name" value="TPR-like"/>
    <property type="match status" value="3"/>
</dbReference>
<dbReference type="SMART" id="SM00028">
    <property type="entry name" value="TPR"/>
    <property type="match status" value="13"/>
</dbReference>
<feature type="repeat" description="TPR" evidence="2">
    <location>
        <begin position="557"/>
        <end position="590"/>
    </location>
</feature>
<feature type="signal peptide" evidence="3">
    <location>
        <begin position="1"/>
        <end position="31"/>
    </location>
</feature>
<evidence type="ECO:0000313" key="5">
    <source>
        <dbReference type="EMBL" id="QCD41974.1"/>
    </source>
</evidence>
<evidence type="ECO:0000256" key="3">
    <source>
        <dbReference type="SAM" id="SignalP"/>
    </source>
</evidence>
<dbReference type="PANTHER" id="PTHR12558:SF13">
    <property type="entry name" value="CELL DIVISION CYCLE PROTEIN 27 HOMOLOG"/>
    <property type="match status" value="1"/>
</dbReference>
<dbReference type="Proteomes" id="UP000297149">
    <property type="component" value="Chromosome"/>
</dbReference>
<evidence type="ECO:0000256" key="2">
    <source>
        <dbReference type="PROSITE-ProRule" id="PRU00339"/>
    </source>
</evidence>
<keyword evidence="2" id="KW-0802">TPR repeat</keyword>
<evidence type="ECO:0000313" key="6">
    <source>
        <dbReference type="Proteomes" id="UP000297149"/>
    </source>
</evidence>
<dbReference type="PROSITE" id="PS50005">
    <property type="entry name" value="TPR"/>
    <property type="match status" value="3"/>
</dbReference>
<feature type="repeat" description="TPR" evidence="2">
    <location>
        <begin position="323"/>
        <end position="356"/>
    </location>
</feature>
<keyword evidence="6" id="KW-1185">Reference proteome</keyword>
<dbReference type="Pfam" id="PF13525">
    <property type="entry name" value="YfiO"/>
    <property type="match status" value="1"/>
</dbReference>
<dbReference type="SUPFAM" id="SSF81901">
    <property type="entry name" value="HCP-like"/>
    <property type="match status" value="1"/>
</dbReference>
<organism evidence="5 6">
    <name type="scientific">Duncaniella dubosii</name>
    <dbReference type="NCBI Taxonomy" id="2518971"/>
    <lineage>
        <taxon>Bacteria</taxon>
        <taxon>Pseudomonadati</taxon>
        <taxon>Bacteroidota</taxon>
        <taxon>Bacteroidia</taxon>
        <taxon>Bacteroidales</taxon>
        <taxon>Muribaculaceae</taxon>
        <taxon>Duncaniella</taxon>
    </lineage>
</organism>
<dbReference type="PANTHER" id="PTHR12558">
    <property type="entry name" value="CELL DIVISION CYCLE 16,23,27"/>
    <property type="match status" value="1"/>
</dbReference>
<gene>
    <name evidence="5" type="ORF">E7747_06575</name>
</gene>
<feature type="domain" description="Outer membrane lipoprotein BamD-like" evidence="4">
    <location>
        <begin position="287"/>
        <end position="405"/>
    </location>
</feature>
<feature type="repeat" description="TPR" evidence="2">
    <location>
        <begin position="514"/>
        <end position="547"/>
    </location>
</feature>